<feature type="domain" description="NfeD-like C-terminal" evidence="7">
    <location>
        <begin position="403"/>
        <end position="458"/>
    </location>
</feature>
<keyword evidence="11" id="KW-1185">Reference proteome</keyword>
<dbReference type="InterPro" id="IPR002810">
    <property type="entry name" value="NfeD-like_C"/>
</dbReference>
<evidence type="ECO:0000256" key="6">
    <source>
        <dbReference type="SAM" id="SignalP"/>
    </source>
</evidence>
<dbReference type="SUPFAM" id="SSF52096">
    <property type="entry name" value="ClpP/crotonase"/>
    <property type="match status" value="1"/>
</dbReference>
<evidence type="ECO:0000256" key="1">
    <source>
        <dbReference type="ARBA" id="ARBA00004141"/>
    </source>
</evidence>
<sequence>MKTFLSLLLAGLLAPLFLLNAQNKNIPLIYTININKEIDNAARIFLSKGLAEANQLNAQAVIIHMNTYGGLLEAADSMRTAILYSKVPVHVFIDNNAASAGALISIACKKIYMRKGANIGAATVVNQTGEALPDKYQSYMRSMIRSTAEAHGKDTIVQGNDTIYKWKRDPRIAEAMVDDRIAIPNLIDSGKVLTFTADEAVTWGYCDGIAESVDEVVTSYLGYKNYELKTYKPSFADKIKGFLMNPFIQSLLIMCIIGGIYFEMQSPGIGFPLAAAVTGAILYFAPLYIDGLAQNWEILVFVAGLILIAVELFIIPGFGVTGITGIVFIVGGLTLSLLNNTDFDFRGISGTDSGKAVLTVLMGIGGSFVLMIWLSNKIGEKGLLKNVALATDLEQSLSTPELNAFIGKTGKTTTVLRPSGKIEIDNAQFDAVSESGFIEKGTNVKVIRFENSQLYVEKLES</sequence>
<dbReference type="Gene3D" id="2.40.50.140">
    <property type="entry name" value="Nucleic acid-binding proteins"/>
    <property type="match status" value="1"/>
</dbReference>
<feature type="transmembrane region" description="Helical" evidence="5">
    <location>
        <begin position="269"/>
        <end position="289"/>
    </location>
</feature>
<dbReference type="Pfam" id="PF01957">
    <property type="entry name" value="NfeD"/>
    <property type="match status" value="1"/>
</dbReference>
<dbReference type="CDD" id="cd07021">
    <property type="entry name" value="Clp_protease_NfeD_like"/>
    <property type="match status" value="1"/>
</dbReference>
<evidence type="ECO:0000256" key="4">
    <source>
        <dbReference type="ARBA" id="ARBA00023136"/>
    </source>
</evidence>
<feature type="chain" id="PRO_5012301298" evidence="6">
    <location>
        <begin position="22"/>
        <end position="461"/>
    </location>
</feature>
<keyword evidence="2 5" id="KW-0812">Transmembrane</keyword>
<reference evidence="11" key="1">
    <citation type="submission" date="2017-02" db="EMBL/GenBank/DDBJ databases">
        <authorList>
            <person name="Varghese N."/>
            <person name="Submissions S."/>
        </authorList>
    </citation>
    <scope>NUCLEOTIDE SEQUENCE [LARGE SCALE GENOMIC DNA]</scope>
    <source>
        <strain evidence="11">DSM 24967</strain>
    </source>
</reference>
<feature type="domain" description="NfeD integral membrane" evidence="8">
    <location>
        <begin position="248"/>
        <end position="372"/>
    </location>
</feature>
<evidence type="ECO:0000256" key="3">
    <source>
        <dbReference type="ARBA" id="ARBA00022989"/>
    </source>
</evidence>
<dbReference type="PANTHER" id="PTHR33507:SF3">
    <property type="entry name" value="INNER MEMBRANE PROTEIN YBBJ"/>
    <property type="match status" value="1"/>
</dbReference>
<evidence type="ECO:0000313" key="11">
    <source>
        <dbReference type="Proteomes" id="UP000190852"/>
    </source>
</evidence>
<feature type="transmembrane region" description="Helical" evidence="5">
    <location>
        <begin position="358"/>
        <end position="375"/>
    </location>
</feature>
<gene>
    <name evidence="10" type="ORF">SAMN05660349_00269</name>
</gene>
<dbReference type="Gene3D" id="3.90.226.10">
    <property type="entry name" value="2-enoyl-CoA Hydratase, Chain A, domain 1"/>
    <property type="match status" value="1"/>
</dbReference>
<evidence type="ECO:0000259" key="9">
    <source>
        <dbReference type="Pfam" id="PF25145"/>
    </source>
</evidence>
<evidence type="ECO:0000313" key="10">
    <source>
        <dbReference type="EMBL" id="SKB27761.1"/>
    </source>
</evidence>
<keyword evidence="10" id="KW-0645">Protease</keyword>
<keyword evidence="10" id="KW-0378">Hydrolase</keyword>
<protein>
    <submittedName>
        <fullName evidence="10">Membrane-bound serine protease (ClpP class)</fullName>
    </submittedName>
</protein>
<comment type="subcellular location">
    <subcellularLocation>
        <location evidence="1">Membrane</location>
        <topology evidence="1">Multi-pass membrane protein</topology>
    </subcellularLocation>
</comment>
<evidence type="ECO:0000256" key="5">
    <source>
        <dbReference type="SAM" id="Phobius"/>
    </source>
</evidence>
<evidence type="ECO:0000256" key="2">
    <source>
        <dbReference type="ARBA" id="ARBA00022692"/>
    </source>
</evidence>
<dbReference type="RefSeq" id="WP_079682015.1">
    <property type="nucleotide sequence ID" value="NZ_FUYQ01000001.1"/>
</dbReference>
<accession>A0A1T4ZY70</accession>
<dbReference type="InterPro" id="IPR029045">
    <property type="entry name" value="ClpP/crotonase-like_dom_sf"/>
</dbReference>
<feature type="signal peptide" evidence="6">
    <location>
        <begin position="1"/>
        <end position="21"/>
    </location>
</feature>
<evidence type="ECO:0000259" key="7">
    <source>
        <dbReference type="Pfam" id="PF01957"/>
    </source>
</evidence>
<dbReference type="Pfam" id="PF25145">
    <property type="entry name" value="NfeD1b_N"/>
    <property type="match status" value="1"/>
</dbReference>
<feature type="transmembrane region" description="Helical" evidence="5">
    <location>
        <begin position="320"/>
        <end position="338"/>
    </location>
</feature>
<proteinExistence type="predicted"/>
<organism evidence="10 11">
    <name type="scientific">Parabacteroides chartae</name>
    <dbReference type="NCBI Taxonomy" id="1037355"/>
    <lineage>
        <taxon>Bacteria</taxon>
        <taxon>Pseudomonadati</taxon>
        <taxon>Bacteroidota</taxon>
        <taxon>Bacteroidia</taxon>
        <taxon>Bacteroidales</taxon>
        <taxon>Tannerellaceae</taxon>
        <taxon>Parabacteroides</taxon>
    </lineage>
</organism>
<feature type="domain" description="NfeD1b N-terminal" evidence="9">
    <location>
        <begin position="29"/>
        <end position="228"/>
    </location>
</feature>
<keyword evidence="6" id="KW-0732">Signal</keyword>
<dbReference type="SUPFAM" id="SSF141322">
    <property type="entry name" value="NfeD domain-like"/>
    <property type="match status" value="1"/>
</dbReference>
<dbReference type="AlphaFoldDB" id="A0A1T4ZY70"/>
<feature type="transmembrane region" description="Helical" evidence="5">
    <location>
        <begin position="295"/>
        <end position="313"/>
    </location>
</feature>
<dbReference type="GO" id="GO:0005886">
    <property type="term" value="C:plasma membrane"/>
    <property type="evidence" value="ECO:0007669"/>
    <property type="project" value="TreeGrafter"/>
</dbReference>
<feature type="transmembrane region" description="Helical" evidence="5">
    <location>
        <begin position="242"/>
        <end position="262"/>
    </location>
</feature>
<dbReference type="GO" id="GO:0006508">
    <property type="term" value="P:proteolysis"/>
    <property type="evidence" value="ECO:0007669"/>
    <property type="project" value="UniProtKB-KW"/>
</dbReference>
<dbReference type="EMBL" id="FUYQ01000001">
    <property type="protein sequence ID" value="SKB27761.1"/>
    <property type="molecule type" value="Genomic_DNA"/>
</dbReference>
<keyword evidence="4 5" id="KW-0472">Membrane</keyword>
<name>A0A1T4ZY70_9BACT</name>
<evidence type="ECO:0000259" key="8">
    <source>
        <dbReference type="Pfam" id="PF24961"/>
    </source>
</evidence>
<dbReference type="Proteomes" id="UP000190852">
    <property type="component" value="Unassembled WGS sequence"/>
</dbReference>
<dbReference type="InterPro" id="IPR052165">
    <property type="entry name" value="Membrane_assoc_protease"/>
</dbReference>
<dbReference type="PANTHER" id="PTHR33507">
    <property type="entry name" value="INNER MEMBRANE PROTEIN YBBJ"/>
    <property type="match status" value="1"/>
</dbReference>
<dbReference type="InterPro" id="IPR056738">
    <property type="entry name" value="NfeD1b_N"/>
</dbReference>
<dbReference type="GO" id="GO:0008233">
    <property type="term" value="F:peptidase activity"/>
    <property type="evidence" value="ECO:0007669"/>
    <property type="project" value="UniProtKB-KW"/>
</dbReference>
<keyword evidence="3 5" id="KW-1133">Transmembrane helix</keyword>
<dbReference type="Pfam" id="PF24961">
    <property type="entry name" value="NfeD_membrane"/>
    <property type="match status" value="1"/>
</dbReference>
<dbReference type="InterPro" id="IPR056739">
    <property type="entry name" value="NfeD_membrane"/>
</dbReference>
<dbReference type="InterPro" id="IPR012340">
    <property type="entry name" value="NA-bd_OB-fold"/>
</dbReference>